<feature type="region of interest" description="Disordered" evidence="1">
    <location>
        <begin position="468"/>
        <end position="798"/>
    </location>
</feature>
<feature type="compositionally biased region" description="Low complexity" evidence="1">
    <location>
        <begin position="670"/>
        <end position="681"/>
    </location>
</feature>
<feature type="compositionally biased region" description="Low complexity" evidence="1">
    <location>
        <begin position="700"/>
        <end position="718"/>
    </location>
</feature>
<reference evidence="2 3" key="1">
    <citation type="submission" date="2015-04" db="EMBL/GenBank/DDBJ databases">
        <title>Complete genome sequence of Schizopora paradoxa KUC8140, a cosmopolitan wood degrader in East Asia.</title>
        <authorList>
            <consortium name="DOE Joint Genome Institute"/>
            <person name="Min B."/>
            <person name="Park H."/>
            <person name="Jang Y."/>
            <person name="Kim J.-J."/>
            <person name="Kim K.H."/>
            <person name="Pangilinan J."/>
            <person name="Lipzen A."/>
            <person name="Riley R."/>
            <person name="Grigoriev I.V."/>
            <person name="Spatafora J.W."/>
            <person name="Choi I.-G."/>
        </authorList>
    </citation>
    <scope>NUCLEOTIDE SEQUENCE [LARGE SCALE GENOMIC DNA]</scope>
    <source>
        <strain evidence="2 3">KUC8140</strain>
    </source>
</reference>
<feature type="compositionally biased region" description="Low complexity" evidence="1">
    <location>
        <begin position="747"/>
        <end position="760"/>
    </location>
</feature>
<dbReference type="InParanoid" id="A0A0H2RFQ7"/>
<evidence type="ECO:0000256" key="1">
    <source>
        <dbReference type="SAM" id="MobiDB-lite"/>
    </source>
</evidence>
<dbReference type="AlphaFoldDB" id="A0A0H2RFQ7"/>
<feature type="compositionally biased region" description="Basic and acidic residues" evidence="1">
    <location>
        <begin position="600"/>
        <end position="620"/>
    </location>
</feature>
<organism evidence="2 3">
    <name type="scientific">Schizopora paradoxa</name>
    <dbReference type="NCBI Taxonomy" id="27342"/>
    <lineage>
        <taxon>Eukaryota</taxon>
        <taxon>Fungi</taxon>
        <taxon>Dikarya</taxon>
        <taxon>Basidiomycota</taxon>
        <taxon>Agaricomycotina</taxon>
        <taxon>Agaricomycetes</taxon>
        <taxon>Hymenochaetales</taxon>
        <taxon>Schizoporaceae</taxon>
        <taxon>Schizopora</taxon>
    </lineage>
</organism>
<name>A0A0H2RFQ7_9AGAM</name>
<feature type="region of interest" description="Disordered" evidence="1">
    <location>
        <begin position="810"/>
        <end position="846"/>
    </location>
</feature>
<protein>
    <submittedName>
        <fullName evidence="2">Uncharacterized protein</fullName>
    </submittedName>
</protein>
<feature type="compositionally biased region" description="Low complexity" evidence="1">
    <location>
        <begin position="771"/>
        <end position="783"/>
    </location>
</feature>
<feature type="region of interest" description="Disordered" evidence="1">
    <location>
        <begin position="264"/>
        <end position="283"/>
    </location>
</feature>
<feature type="compositionally biased region" description="Basic and acidic residues" evidence="1">
    <location>
        <begin position="468"/>
        <end position="482"/>
    </location>
</feature>
<feature type="compositionally biased region" description="Basic and acidic residues" evidence="1">
    <location>
        <begin position="720"/>
        <end position="740"/>
    </location>
</feature>
<feature type="compositionally biased region" description="Polar residues" evidence="1">
    <location>
        <begin position="784"/>
        <end position="798"/>
    </location>
</feature>
<feature type="compositionally biased region" description="Polar residues" evidence="1">
    <location>
        <begin position="637"/>
        <end position="653"/>
    </location>
</feature>
<keyword evidence="3" id="KW-1185">Reference proteome</keyword>
<dbReference type="OrthoDB" id="3230530at2759"/>
<dbReference type="STRING" id="27342.A0A0H2RFQ7"/>
<gene>
    <name evidence="2" type="ORF">SCHPADRAFT_892161</name>
</gene>
<evidence type="ECO:0000313" key="3">
    <source>
        <dbReference type="Proteomes" id="UP000053477"/>
    </source>
</evidence>
<sequence>MVKLHILSSTGNQNSRFFPYTGYLGLTPLRVEGVVRTKLEQDRKPILASSIVVSVKCVESRIGRFGVSHSNVLAEYSVTLWSATAAATSSPSSPVSPTVQYAELGDSEHPFRIVVPADTLGHSSLNFQDYKISWRVEAVATHAPIFGVGTRIVRSYELPLIRYDARTPTRTPPLPSPDRFLTVAPPSSNRVPLVRYQILTPTHPVGPMDIVTIPLTLIPLDPHVHVRSVSLLVERRIELAETAALPSPAGMVVASNRPDLFSDSTIGSQAESTSSGSTVRPESQITVGTEDTFSTVRGFAVEDRPGAAGSAEAFGPASSMATFSTASLLSSPAPSSTASLLPHHPLAAPSPASVPNANTTDLPAKSIVSNVASVDAPGPFPRGPLPADLDGAVEARNGAVVRTLTLQWPALKSHAHWAMGETMQTDMVRVRFYIKTKVIVSSPTSPACTLELEERELFLISTNDSERGLAREKYRAEQDVRRQQRSQSRSSHHSKSSANLKRHTPSSRNLHDQRSVPELPGARSAASAGPSGSKLASSSLSSFSHSPSPSPCPSPSPSISTSPSPGSSRDADIDRYGVRIPPVPKSAEPVRSFFRTSSSSKEKGRDAKVKVDKGKGKARADAPAPSTSFRRPHTATGARNDSSNRPAGSAQQKPKTKEQLDHPPLGYIASSWGLSSSSNLNQWAAKSKRPSSSGASMKRPSTSSGRPSAAPSSPAVDAGTVRDWEEELARIEKTSKRVSVDMRTVLSSSSNTSSRNSNSSVIAPPMLPKRASSASAYSAKAPSTNTTKSTASAGSSLSRKISAGISIGAIGGGLSGMFLRPKSSSGKSKNKDRSGTSTSASASESS</sequence>
<dbReference type="Proteomes" id="UP000053477">
    <property type="component" value="Unassembled WGS sequence"/>
</dbReference>
<dbReference type="EMBL" id="KQ086019">
    <property type="protein sequence ID" value="KLO10700.1"/>
    <property type="molecule type" value="Genomic_DNA"/>
</dbReference>
<proteinExistence type="predicted"/>
<feature type="compositionally biased region" description="Basic residues" evidence="1">
    <location>
        <begin position="490"/>
        <end position="505"/>
    </location>
</feature>
<accession>A0A0H2RFQ7</accession>
<feature type="compositionally biased region" description="Low complexity" evidence="1">
    <location>
        <begin position="519"/>
        <end position="547"/>
    </location>
</feature>
<feature type="compositionally biased region" description="Low complexity" evidence="1">
    <location>
        <begin position="835"/>
        <end position="846"/>
    </location>
</feature>
<feature type="compositionally biased region" description="Low complexity" evidence="1">
    <location>
        <begin position="557"/>
        <end position="568"/>
    </location>
</feature>
<evidence type="ECO:0000313" key="2">
    <source>
        <dbReference type="EMBL" id="KLO10700.1"/>
    </source>
</evidence>